<dbReference type="Gene3D" id="1.25.10.10">
    <property type="entry name" value="Leucine-rich Repeat Variant"/>
    <property type="match status" value="1"/>
</dbReference>
<dbReference type="GO" id="GO:0006417">
    <property type="term" value="P:regulation of translation"/>
    <property type="evidence" value="ECO:0007669"/>
    <property type="project" value="TreeGrafter"/>
</dbReference>
<name>A0A9W7D1P1_9STRA</name>
<keyword evidence="1" id="KW-0677">Repeat</keyword>
<dbReference type="PANTHER" id="PTHR23346:SF7">
    <property type="entry name" value="STALLED RIBOSOME SENSOR GCN1"/>
    <property type="match status" value="1"/>
</dbReference>
<dbReference type="Proteomes" id="UP001165121">
    <property type="component" value="Unassembled WGS sequence"/>
</dbReference>
<proteinExistence type="predicted"/>
<sequence>MTKVCNVVGNMDIEPFIPALVSFLANPTEVAECTHKLASTTFVKTVEAPALALMEPLLKRALAEGKTAVKRQAAVIIDNMCKLMDDPAEAQLFIPKLLPGLKKVIETQDDPE</sequence>
<protein>
    <submittedName>
        <fullName evidence="2">Unnamed protein product</fullName>
    </submittedName>
</protein>
<gene>
    <name evidence="2" type="ORF">Pfra01_002155500</name>
</gene>
<dbReference type="GO" id="GO:0005829">
    <property type="term" value="C:cytosol"/>
    <property type="evidence" value="ECO:0007669"/>
    <property type="project" value="TreeGrafter"/>
</dbReference>
<dbReference type="GO" id="GO:0019887">
    <property type="term" value="F:protein kinase regulator activity"/>
    <property type="evidence" value="ECO:0007669"/>
    <property type="project" value="TreeGrafter"/>
</dbReference>
<dbReference type="Pfam" id="PF24984">
    <property type="entry name" value="HEAT_EF3_GNC1"/>
    <property type="match status" value="1"/>
</dbReference>
<evidence type="ECO:0000313" key="3">
    <source>
        <dbReference type="Proteomes" id="UP001165121"/>
    </source>
</evidence>
<accession>A0A9W7D1P1</accession>
<dbReference type="GO" id="GO:0034198">
    <property type="term" value="P:cellular response to amino acid starvation"/>
    <property type="evidence" value="ECO:0007669"/>
    <property type="project" value="TreeGrafter"/>
</dbReference>
<dbReference type="InterPro" id="IPR011989">
    <property type="entry name" value="ARM-like"/>
</dbReference>
<comment type="caution">
    <text evidence="2">The sequence shown here is derived from an EMBL/GenBank/DDBJ whole genome shotgun (WGS) entry which is preliminary data.</text>
</comment>
<dbReference type="AlphaFoldDB" id="A0A9W7D1P1"/>
<dbReference type="OrthoDB" id="2110130at2759"/>
<dbReference type="PANTHER" id="PTHR23346">
    <property type="entry name" value="TRANSLATIONAL ACTIVATOR GCN1-RELATED"/>
    <property type="match status" value="1"/>
</dbReference>
<evidence type="ECO:0000256" key="1">
    <source>
        <dbReference type="ARBA" id="ARBA00022737"/>
    </source>
</evidence>
<dbReference type="InterPro" id="IPR016024">
    <property type="entry name" value="ARM-type_fold"/>
</dbReference>
<dbReference type="SUPFAM" id="SSF48371">
    <property type="entry name" value="ARM repeat"/>
    <property type="match status" value="1"/>
</dbReference>
<keyword evidence="3" id="KW-1185">Reference proteome</keyword>
<reference evidence="2" key="1">
    <citation type="submission" date="2023-04" db="EMBL/GenBank/DDBJ databases">
        <title>Phytophthora fragariaefolia NBRC 109709.</title>
        <authorList>
            <person name="Ichikawa N."/>
            <person name="Sato H."/>
            <person name="Tonouchi N."/>
        </authorList>
    </citation>
    <scope>NUCLEOTIDE SEQUENCE</scope>
    <source>
        <strain evidence="2">NBRC 109709</strain>
    </source>
</reference>
<evidence type="ECO:0000313" key="2">
    <source>
        <dbReference type="EMBL" id="GMF52564.1"/>
    </source>
</evidence>
<organism evidence="2 3">
    <name type="scientific">Phytophthora fragariaefolia</name>
    <dbReference type="NCBI Taxonomy" id="1490495"/>
    <lineage>
        <taxon>Eukaryota</taxon>
        <taxon>Sar</taxon>
        <taxon>Stramenopiles</taxon>
        <taxon>Oomycota</taxon>
        <taxon>Peronosporomycetes</taxon>
        <taxon>Peronosporales</taxon>
        <taxon>Peronosporaceae</taxon>
        <taxon>Phytophthora</taxon>
    </lineage>
</organism>
<dbReference type="EMBL" id="BSXT01003102">
    <property type="protein sequence ID" value="GMF52564.1"/>
    <property type="molecule type" value="Genomic_DNA"/>
</dbReference>